<sequence length="169" mass="17434">MRIPGAPAAVPLVLALTLTAALAGCAAGGGAEVATATGGGGGPAASATPTLDPDERNLRFAQCMRENGVDMPDPRPGEPVMLRIRKGQEAAVEKARQACKQYAPVGGTGADRSRNAERMREIARCMRDNGVPDFPDPDPEGRIKVGKGVTDDPDFPAAEAKCRPEKGGS</sequence>
<keyword evidence="2" id="KW-0732">Signal</keyword>
<proteinExistence type="predicted"/>
<evidence type="ECO:0000256" key="2">
    <source>
        <dbReference type="SAM" id="SignalP"/>
    </source>
</evidence>
<evidence type="ECO:0000313" key="4">
    <source>
        <dbReference type="Proteomes" id="UP001500320"/>
    </source>
</evidence>
<dbReference type="PROSITE" id="PS51257">
    <property type="entry name" value="PROKAR_LIPOPROTEIN"/>
    <property type="match status" value="1"/>
</dbReference>
<evidence type="ECO:0000313" key="3">
    <source>
        <dbReference type="EMBL" id="GAA3130769.1"/>
    </source>
</evidence>
<organism evidence="3 4">
    <name type="scientific">Planomonospora alba</name>
    <dbReference type="NCBI Taxonomy" id="161354"/>
    <lineage>
        <taxon>Bacteria</taxon>
        <taxon>Bacillati</taxon>
        <taxon>Actinomycetota</taxon>
        <taxon>Actinomycetes</taxon>
        <taxon>Streptosporangiales</taxon>
        <taxon>Streptosporangiaceae</taxon>
        <taxon>Planomonospora</taxon>
    </lineage>
</organism>
<evidence type="ECO:0008006" key="5">
    <source>
        <dbReference type="Google" id="ProtNLM"/>
    </source>
</evidence>
<name>A0ABP6N1Q0_9ACTN</name>
<gene>
    <name evidence="3" type="ORF">GCM10010466_21760</name>
</gene>
<feature type="chain" id="PRO_5045981612" description="Lipoprotein" evidence="2">
    <location>
        <begin position="24"/>
        <end position="169"/>
    </location>
</feature>
<evidence type="ECO:0000256" key="1">
    <source>
        <dbReference type="SAM" id="MobiDB-lite"/>
    </source>
</evidence>
<dbReference type="Proteomes" id="UP001500320">
    <property type="component" value="Unassembled WGS sequence"/>
</dbReference>
<comment type="caution">
    <text evidence="3">The sequence shown here is derived from an EMBL/GenBank/DDBJ whole genome shotgun (WGS) entry which is preliminary data.</text>
</comment>
<accession>A0ABP6N1Q0</accession>
<feature type="region of interest" description="Disordered" evidence="1">
    <location>
        <begin position="127"/>
        <end position="169"/>
    </location>
</feature>
<keyword evidence="4" id="KW-1185">Reference proteome</keyword>
<protein>
    <recommendedName>
        <fullName evidence="5">Lipoprotein</fullName>
    </recommendedName>
</protein>
<reference evidence="4" key="1">
    <citation type="journal article" date="2019" name="Int. J. Syst. Evol. Microbiol.">
        <title>The Global Catalogue of Microorganisms (GCM) 10K type strain sequencing project: providing services to taxonomists for standard genome sequencing and annotation.</title>
        <authorList>
            <consortium name="The Broad Institute Genomics Platform"/>
            <consortium name="The Broad Institute Genome Sequencing Center for Infectious Disease"/>
            <person name="Wu L."/>
            <person name="Ma J."/>
        </authorList>
    </citation>
    <scope>NUCLEOTIDE SEQUENCE [LARGE SCALE GENOMIC DNA]</scope>
    <source>
        <strain evidence="4">JCM 9373</strain>
    </source>
</reference>
<feature type="compositionally biased region" description="Basic and acidic residues" evidence="1">
    <location>
        <begin position="160"/>
        <end position="169"/>
    </location>
</feature>
<feature type="signal peptide" evidence="2">
    <location>
        <begin position="1"/>
        <end position="23"/>
    </location>
</feature>
<dbReference type="RefSeq" id="WP_344858398.1">
    <property type="nucleotide sequence ID" value="NZ_BAAAUT010000014.1"/>
</dbReference>
<dbReference type="EMBL" id="BAAAUT010000014">
    <property type="protein sequence ID" value="GAA3130769.1"/>
    <property type="molecule type" value="Genomic_DNA"/>
</dbReference>